<protein>
    <submittedName>
        <fullName evidence="1">Uncharacterized protein</fullName>
    </submittedName>
</protein>
<evidence type="ECO:0000313" key="1">
    <source>
        <dbReference type="EMBL" id="PIR99008.1"/>
    </source>
</evidence>
<dbReference type="EMBL" id="PFAF01000034">
    <property type="protein sequence ID" value="PIR99008.1"/>
    <property type="molecule type" value="Genomic_DNA"/>
</dbReference>
<reference evidence="2" key="1">
    <citation type="submission" date="2017-09" db="EMBL/GenBank/DDBJ databases">
        <title>Depth-based differentiation of microbial function through sediment-hosted aquifers and enrichment of novel symbionts in the deep terrestrial subsurface.</title>
        <authorList>
            <person name="Probst A.J."/>
            <person name="Ladd B."/>
            <person name="Jarett J.K."/>
            <person name="Geller-Mcgrath D.E."/>
            <person name="Sieber C.M.K."/>
            <person name="Emerson J.B."/>
            <person name="Anantharaman K."/>
            <person name="Thomas B.C."/>
            <person name="Malmstrom R."/>
            <person name="Stieglmeier M."/>
            <person name="Klingl A."/>
            <person name="Woyke T."/>
            <person name="Ryan C.M."/>
            <person name="Banfield J.F."/>
        </authorList>
    </citation>
    <scope>NUCLEOTIDE SEQUENCE [LARGE SCALE GENOMIC DNA]</scope>
</reference>
<accession>A0A2H0VIV0</accession>
<dbReference type="AlphaFoldDB" id="A0A2H0VIV0"/>
<sequence length="68" mass="7546">MAEYKCGCVANCGKELKKRHLMNLPAAVKMGLQDGSIIFIFKSCTSTAPEGWKKSVGYSFGTTWKRIK</sequence>
<dbReference type="Proteomes" id="UP000230796">
    <property type="component" value="Unassembled WGS sequence"/>
</dbReference>
<proteinExistence type="predicted"/>
<gene>
    <name evidence="1" type="ORF">COT87_01770</name>
</gene>
<name>A0A2H0VIV0_9BACT</name>
<organism evidence="1 2">
    <name type="scientific">Candidatus Collierbacteria bacterium CG10_big_fil_rev_8_21_14_0_10_44_9</name>
    <dbReference type="NCBI Taxonomy" id="1974535"/>
    <lineage>
        <taxon>Bacteria</taxon>
        <taxon>Candidatus Collieribacteriota</taxon>
    </lineage>
</organism>
<evidence type="ECO:0000313" key="2">
    <source>
        <dbReference type="Proteomes" id="UP000230796"/>
    </source>
</evidence>
<comment type="caution">
    <text evidence="1">The sequence shown here is derived from an EMBL/GenBank/DDBJ whole genome shotgun (WGS) entry which is preliminary data.</text>
</comment>